<dbReference type="InterPro" id="IPR005467">
    <property type="entry name" value="His_kinase_dom"/>
</dbReference>
<sequence>MGSGKRSRVAIAKQLGKRLYPLALGIALLVGIGFPAGYAFLACNAQEKTATVHARELAERLGRLALEDVSLWKFQYQKYSAVLDDFLPLKDIAHVRILDEAGRPLTLYNHDEAEGMMILRPFAVSGSAPVVFNRETIGTVIVETRVDRLVLSTLAVFAVAAMAGCGLAFSVYLYPTRVVKGLEGEIRGLIAELEAFSYTVSHDLRAPLRHITGYSDVLMEDHGDRLGEEGREILSRIQGSGARMTKMIDSLLELSRIGRVELRREKVNLGAMAREIAEGLRLSDTGRRATFHIQDDVVVEGDPRLLWNVLENLLGNAWKFTAKKEHAVIEFGTLQVNGAAVCFVRDNGAGFDMAYAGKLFAPFQRLHHTGEFEGSGIGLATVRRIISHHGGELRAEGRLGEGATFYFSL</sequence>
<evidence type="ECO:0000256" key="5">
    <source>
        <dbReference type="ARBA" id="ARBA00022777"/>
    </source>
</evidence>
<dbReference type="InterPro" id="IPR003594">
    <property type="entry name" value="HATPase_dom"/>
</dbReference>
<dbReference type="PANTHER" id="PTHR42878:SF15">
    <property type="entry name" value="BACTERIOPHYTOCHROME"/>
    <property type="match status" value="1"/>
</dbReference>
<dbReference type="PROSITE" id="PS50109">
    <property type="entry name" value="HIS_KIN"/>
    <property type="match status" value="1"/>
</dbReference>
<comment type="catalytic activity">
    <reaction evidence="1">
        <text>ATP + protein L-histidine = ADP + protein N-phospho-L-histidine.</text>
        <dbReference type="EC" id="2.7.13.3"/>
    </reaction>
</comment>
<dbReference type="Gene3D" id="3.30.565.10">
    <property type="entry name" value="Histidine kinase-like ATPase, C-terminal domain"/>
    <property type="match status" value="1"/>
</dbReference>
<feature type="domain" description="Histidine kinase" evidence="7">
    <location>
        <begin position="199"/>
        <end position="409"/>
    </location>
</feature>
<dbReference type="GO" id="GO:0007234">
    <property type="term" value="P:osmosensory signaling via phosphorelay pathway"/>
    <property type="evidence" value="ECO:0007669"/>
    <property type="project" value="TreeGrafter"/>
</dbReference>
<keyword evidence="6" id="KW-1133">Transmembrane helix</keyword>
<feature type="transmembrane region" description="Helical" evidence="6">
    <location>
        <begin position="20"/>
        <end position="41"/>
    </location>
</feature>
<dbReference type="EMBL" id="DSOV01000001">
    <property type="protein sequence ID" value="HEN40777.1"/>
    <property type="molecule type" value="Genomic_DNA"/>
</dbReference>
<dbReference type="SUPFAM" id="SSF55874">
    <property type="entry name" value="ATPase domain of HSP90 chaperone/DNA topoisomerase II/histidine kinase"/>
    <property type="match status" value="1"/>
</dbReference>
<proteinExistence type="predicted"/>
<dbReference type="InterPro" id="IPR050351">
    <property type="entry name" value="BphY/WalK/GraS-like"/>
</dbReference>
<dbReference type="PRINTS" id="PR00344">
    <property type="entry name" value="BCTRLSENSOR"/>
</dbReference>
<evidence type="ECO:0000256" key="4">
    <source>
        <dbReference type="ARBA" id="ARBA00022679"/>
    </source>
</evidence>
<dbReference type="CDD" id="cd00082">
    <property type="entry name" value="HisKA"/>
    <property type="match status" value="1"/>
</dbReference>
<dbReference type="InterPro" id="IPR003661">
    <property type="entry name" value="HisK_dim/P_dom"/>
</dbReference>
<dbReference type="GO" id="GO:0000156">
    <property type="term" value="F:phosphorelay response regulator activity"/>
    <property type="evidence" value="ECO:0007669"/>
    <property type="project" value="TreeGrafter"/>
</dbReference>
<reference evidence="8" key="1">
    <citation type="journal article" date="2020" name="mSystems">
        <title>Genome- and Community-Level Interaction Insights into Carbon Utilization and Element Cycling Functions of Hydrothermarchaeota in Hydrothermal Sediment.</title>
        <authorList>
            <person name="Zhou Z."/>
            <person name="Liu Y."/>
            <person name="Xu W."/>
            <person name="Pan J."/>
            <person name="Luo Z.H."/>
            <person name="Li M."/>
        </authorList>
    </citation>
    <scope>NUCLEOTIDE SEQUENCE [LARGE SCALE GENOMIC DNA]</scope>
    <source>
        <strain evidence="8">SpSt-349</strain>
    </source>
</reference>
<dbReference type="SUPFAM" id="SSF47384">
    <property type="entry name" value="Homodimeric domain of signal transducing histidine kinase"/>
    <property type="match status" value="1"/>
</dbReference>
<accession>A0A831UA54</accession>
<evidence type="ECO:0000256" key="6">
    <source>
        <dbReference type="SAM" id="Phobius"/>
    </source>
</evidence>
<keyword evidence="6" id="KW-0472">Membrane</keyword>
<dbReference type="EC" id="2.7.13.3" evidence="2"/>
<keyword evidence="6" id="KW-0812">Transmembrane</keyword>
<dbReference type="SMART" id="SM00388">
    <property type="entry name" value="HisKA"/>
    <property type="match status" value="1"/>
</dbReference>
<feature type="transmembrane region" description="Helical" evidence="6">
    <location>
        <begin position="149"/>
        <end position="174"/>
    </location>
</feature>
<evidence type="ECO:0000259" key="7">
    <source>
        <dbReference type="PROSITE" id="PS50109"/>
    </source>
</evidence>
<dbReference type="GO" id="GO:0000155">
    <property type="term" value="F:phosphorelay sensor kinase activity"/>
    <property type="evidence" value="ECO:0007669"/>
    <property type="project" value="InterPro"/>
</dbReference>
<protein>
    <recommendedName>
        <fullName evidence="2">histidine kinase</fullName>
        <ecNumber evidence="2">2.7.13.3</ecNumber>
    </recommendedName>
</protein>
<dbReference type="InterPro" id="IPR036890">
    <property type="entry name" value="HATPase_C_sf"/>
</dbReference>
<dbReference type="InterPro" id="IPR004358">
    <property type="entry name" value="Sig_transdc_His_kin-like_C"/>
</dbReference>
<gene>
    <name evidence="8" type="ORF">ENQ87_00140</name>
</gene>
<keyword evidence="4" id="KW-0808">Transferase</keyword>
<dbReference type="Pfam" id="PF02518">
    <property type="entry name" value="HATPase_c"/>
    <property type="match status" value="1"/>
</dbReference>
<keyword evidence="3" id="KW-0597">Phosphoprotein</keyword>
<dbReference type="InterPro" id="IPR036097">
    <property type="entry name" value="HisK_dim/P_sf"/>
</dbReference>
<dbReference type="GO" id="GO:0030295">
    <property type="term" value="F:protein kinase activator activity"/>
    <property type="evidence" value="ECO:0007669"/>
    <property type="project" value="TreeGrafter"/>
</dbReference>
<dbReference type="Gene3D" id="1.10.287.130">
    <property type="match status" value="1"/>
</dbReference>
<dbReference type="SMART" id="SM00387">
    <property type="entry name" value="HATPase_c"/>
    <property type="match status" value="1"/>
</dbReference>
<dbReference type="FunFam" id="3.30.565.10:FF:000006">
    <property type="entry name" value="Sensor histidine kinase WalK"/>
    <property type="match status" value="1"/>
</dbReference>
<dbReference type="Pfam" id="PF00512">
    <property type="entry name" value="HisKA"/>
    <property type="match status" value="1"/>
</dbReference>
<dbReference type="PANTHER" id="PTHR42878">
    <property type="entry name" value="TWO-COMPONENT HISTIDINE KINASE"/>
    <property type="match status" value="1"/>
</dbReference>
<evidence type="ECO:0000256" key="1">
    <source>
        <dbReference type="ARBA" id="ARBA00000085"/>
    </source>
</evidence>
<keyword evidence="5 8" id="KW-0418">Kinase</keyword>
<name>A0A831UA54_GEOME</name>
<evidence type="ECO:0000256" key="3">
    <source>
        <dbReference type="ARBA" id="ARBA00022553"/>
    </source>
</evidence>
<organism evidence="8">
    <name type="scientific">Geobacter metallireducens</name>
    <dbReference type="NCBI Taxonomy" id="28232"/>
    <lineage>
        <taxon>Bacteria</taxon>
        <taxon>Pseudomonadati</taxon>
        <taxon>Thermodesulfobacteriota</taxon>
        <taxon>Desulfuromonadia</taxon>
        <taxon>Geobacterales</taxon>
        <taxon>Geobacteraceae</taxon>
        <taxon>Geobacter</taxon>
    </lineage>
</organism>
<evidence type="ECO:0000256" key="2">
    <source>
        <dbReference type="ARBA" id="ARBA00012438"/>
    </source>
</evidence>
<dbReference type="AlphaFoldDB" id="A0A831UA54"/>
<evidence type="ECO:0000313" key="8">
    <source>
        <dbReference type="EMBL" id="HEN40777.1"/>
    </source>
</evidence>
<comment type="caution">
    <text evidence="8">The sequence shown here is derived from an EMBL/GenBank/DDBJ whole genome shotgun (WGS) entry which is preliminary data.</text>
</comment>